<organism evidence="2 3">
    <name type="scientific">Acidovorax delafieldii 2AN</name>
    <dbReference type="NCBI Taxonomy" id="573060"/>
    <lineage>
        <taxon>Bacteria</taxon>
        <taxon>Pseudomonadati</taxon>
        <taxon>Pseudomonadota</taxon>
        <taxon>Betaproteobacteria</taxon>
        <taxon>Burkholderiales</taxon>
        <taxon>Comamonadaceae</taxon>
        <taxon>Acidovorax</taxon>
    </lineage>
</organism>
<dbReference type="RefSeq" id="WP_005796670.1">
    <property type="nucleotide sequence ID" value="NZ_ACQT01000073.1"/>
</dbReference>
<accession>C5T5W7</accession>
<comment type="caution">
    <text evidence="2">The sequence shown here is derived from an EMBL/GenBank/DDBJ whole genome shotgun (WGS) entry which is preliminary data.</text>
</comment>
<dbReference type="OrthoDB" id="9807890at2"/>
<evidence type="ECO:0000259" key="1">
    <source>
        <dbReference type="Pfam" id="PF00149"/>
    </source>
</evidence>
<name>C5T5W7_ACIDE</name>
<reference evidence="2 3" key="1">
    <citation type="submission" date="2009-05" db="EMBL/GenBank/DDBJ databases">
        <title>The draft genome of Acidovorax delafieldii 2AN.</title>
        <authorList>
            <consortium name="US DOE Joint Genome Institute (JGI-PGF)"/>
            <person name="Lucas S."/>
            <person name="Copeland A."/>
            <person name="Lapidus A."/>
            <person name="Glavina del Rio T."/>
            <person name="Tice H."/>
            <person name="Bruce D."/>
            <person name="Goodwin L."/>
            <person name="Pitluck S."/>
            <person name="Larimer F."/>
            <person name="Land M.L."/>
            <person name="Hauser L."/>
            <person name="Shelobolina E.S."/>
            <person name="Picardal F."/>
            <person name="Roden E."/>
            <person name="Emerson D."/>
        </authorList>
    </citation>
    <scope>NUCLEOTIDE SEQUENCE [LARGE SCALE GENOMIC DNA]</scope>
    <source>
        <strain evidence="2 3">2AN</strain>
    </source>
</reference>
<evidence type="ECO:0000313" key="3">
    <source>
        <dbReference type="Proteomes" id="UP000003856"/>
    </source>
</evidence>
<dbReference type="InterPro" id="IPR029052">
    <property type="entry name" value="Metallo-depent_PP-like"/>
</dbReference>
<protein>
    <submittedName>
        <fullName evidence="2">Metallophosphoesterase</fullName>
    </submittedName>
</protein>
<dbReference type="InterPro" id="IPR004843">
    <property type="entry name" value="Calcineurin-like_PHP"/>
</dbReference>
<dbReference type="SUPFAM" id="SSF56300">
    <property type="entry name" value="Metallo-dependent phosphatases"/>
    <property type="match status" value="1"/>
</dbReference>
<dbReference type="InterPro" id="IPR050126">
    <property type="entry name" value="Ap4A_hydrolase"/>
</dbReference>
<feature type="domain" description="Calcineurin-like phosphoesterase" evidence="1">
    <location>
        <begin position="12"/>
        <end position="113"/>
    </location>
</feature>
<dbReference type="EMBL" id="ACQT01000073">
    <property type="protein sequence ID" value="EER60133.1"/>
    <property type="molecule type" value="Genomic_DNA"/>
</dbReference>
<dbReference type="AlphaFoldDB" id="C5T5W7"/>
<dbReference type="PANTHER" id="PTHR42850">
    <property type="entry name" value="METALLOPHOSPHOESTERASE"/>
    <property type="match status" value="1"/>
</dbReference>
<dbReference type="PATRIC" id="fig|573060.9.peg.2804"/>
<dbReference type="GO" id="GO:0016791">
    <property type="term" value="F:phosphatase activity"/>
    <property type="evidence" value="ECO:0007669"/>
    <property type="project" value="TreeGrafter"/>
</dbReference>
<sequence length="354" mass="38946">MSLIQALPPGPLDIVGDIHGEIDALEPLLAHLGYDVEGRHRDGRTLVFVGDFCDRGPDSPAVLARVAQLVTRGRAVAVLGNHEISLLRNDAKDGAGWFFDARLATDQDKYAPFARPTAAERADIVAFLGTLPVALERTDLRIVHAAWLSAPIAAARQLAPGSARAEYDHWEAEVRRQAQDGALSRRMAAERLQWPHDLEDPLHKPPFLQAHADNELLKAMLNPLKVLTSGVERQGTDPFHAGGKWRFVERIAWWESYADATPVVVGHYWRRPLVPAPDSVTHEEAGLFGSTPPFAWHGQRHNVFCVDYSVGARWRARKAGTPPGAQYKLAALRWPERTLVFDDGSVAATTAFGG</sequence>
<dbReference type="Pfam" id="PF00149">
    <property type="entry name" value="Metallophos"/>
    <property type="match status" value="1"/>
</dbReference>
<dbReference type="GO" id="GO:0005737">
    <property type="term" value="C:cytoplasm"/>
    <property type="evidence" value="ECO:0007669"/>
    <property type="project" value="TreeGrafter"/>
</dbReference>
<dbReference type="Gene3D" id="3.60.21.10">
    <property type="match status" value="1"/>
</dbReference>
<keyword evidence="3" id="KW-1185">Reference proteome</keyword>
<gene>
    <name evidence="2" type="ORF">AcdelDRAFT_2297</name>
</gene>
<proteinExistence type="predicted"/>
<evidence type="ECO:0000313" key="2">
    <source>
        <dbReference type="EMBL" id="EER60133.1"/>
    </source>
</evidence>
<dbReference type="Proteomes" id="UP000003856">
    <property type="component" value="Unassembled WGS sequence"/>
</dbReference>
<dbReference type="PANTHER" id="PTHR42850:SF7">
    <property type="entry name" value="BIS(5'-NUCLEOSYL)-TETRAPHOSPHATASE PRPE [ASYMMETRICAL]"/>
    <property type="match status" value="1"/>
</dbReference>